<feature type="domain" description="RmlD-like substrate binding" evidence="1">
    <location>
        <begin position="15"/>
        <end position="288"/>
    </location>
</feature>
<dbReference type="SUPFAM" id="SSF51735">
    <property type="entry name" value="NAD(P)-binding Rossmann-fold domains"/>
    <property type="match status" value="1"/>
</dbReference>
<dbReference type="Pfam" id="PF04321">
    <property type="entry name" value="RmlD_sub_bind"/>
    <property type="match status" value="1"/>
</dbReference>
<protein>
    <submittedName>
        <fullName evidence="2">RmlD substrate binding domain protein</fullName>
    </submittedName>
</protein>
<gene>
    <name evidence="2" type="ORF">LEP1GSC187_1525</name>
</gene>
<dbReference type="PANTHER" id="PTHR43242:SF1">
    <property type="entry name" value="NAD(P)-BINDING ROSSMANN-FOLD SUPERFAMILY PROTEIN"/>
    <property type="match status" value="1"/>
</dbReference>
<evidence type="ECO:0000313" key="2">
    <source>
        <dbReference type="EMBL" id="EMO45723.1"/>
    </source>
</evidence>
<dbReference type="InterPro" id="IPR036291">
    <property type="entry name" value="NAD(P)-bd_dom_sf"/>
</dbReference>
<sequence length="296" mass="33801">MKVVLKNSKAQSLKKILIIGGKSSIGMALESYFDEDYFVVCSSRNKEKEYCYIDLAKDLDSWEILEKFDYVFFCAGISSVKACKENPILAYKVNVEQTVALIERLIEFESKIIFFSTSLVFNGLNLNPKENDIVSPECEYGRLKCETEKKILSFCNNVSIVRLSKVIYKVFPLFDKWKYRLSLNEKVNAFDNYSISPISIEYLVHAMSELLKNWTSGILHLSSSDEITYFEIAKSIAKSSGFKESLIVPQAAKPSDIFMDYVPRHVSLDMSYTANTLNITIPSFYDALSFYNGLDK</sequence>
<proteinExistence type="predicted"/>
<dbReference type="InterPro" id="IPR029903">
    <property type="entry name" value="RmlD-like-bd"/>
</dbReference>
<dbReference type="PANTHER" id="PTHR43242">
    <property type="entry name" value="NAD(P)-BINDING ROSSMANN-FOLD SUPERFAMILY PROTEIN"/>
    <property type="match status" value="1"/>
</dbReference>
<organism evidence="2 3">
    <name type="scientific">Leptospira santarosai str. ZUN179</name>
    <dbReference type="NCBI Taxonomy" id="1049985"/>
    <lineage>
        <taxon>Bacteria</taxon>
        <taxon>Pseudomonadati</taxon>
        <taxon>Spirochaetota</taxon>
        <taxon>Spirochaetia</taxon>
        <taxon>Leptospirales</taxon>
        <taxon>Leptospiraceae</taxon>
        <taxon>Leptospira</taxon>
    </lineage>
</organism>
<dbReference type="EMBL" id="AHOQ02000029">
    <property type="protein sequence ID" value="EMO45723.1"/>
    <property type="molecule type" value="Genomic_DNA"/>
</dbReference>
<dbReference type="AlphaFoldDB" id="M6V883"/>
<dbReference type="Gene3D" id="3.40.50.720">
    <property type="entry name" value="NAD(P)-binding Rossmann-like Domain"/>
    <property type="match status" value="1"/>
</dbReference>
<accession>M6V883</accession>
<dbReference type="Proteomes" id="UP000012160">
    <property type="component" value="Unassembled WGS sequence"/>
</dbReference>
<reference evidence="2 3" key="1">
    <citation type="submission" date="2013-01" db="EMBL/GenBank/DDBJ databases">
        <authorList>
            <person name="Harkins D.M."/>
            <person name="Durkin A.S."/>
            <person name="Brinkac L.M."/>
            <person name="Haft D.H."/>
            <person name="Selengut J.D."/>
            <person name="Sanka R."/>
            <person name="DePew J."/>
            <person name="Purushe J."/>
            <person name="Matthias M.A."/>
            <person name="Vinetz J.M."/>
            <person name="Sutton G.G."/>
            <person name="Nierman W.C."/>
            <person name="Fouts D.E."/>
        </authorList>
    </citation>
    <scope>NUCLEOTIDE SEQUENCE [LARGE SCALE GENOMIC DNA]</scope>
    <source>
        <strain evidence="2 3">ZUN179</strain>
    </source>
</reference>
<evidence type="ECO:0000259" key="1">
    <source>
        <dbReference type="Pfam" id="PF04321"/>
    </source>
</evidence>
<dbReference type="RefSeq" id="WP_004485936.1">
    <property type="nucleotide sequence ID" value="NZ_AHOQ02000029.1"/>
</dbReference>
<evidence type="ECO:0000313" key="3">
    <source>
        <dbReference type="Proteomes" id="UP000012160"/>
    </source>
</evidence>
<name>M6V883_9LEPT</name>
<comment type="caution">
    <text evidence="2">The sequence shown here is derived from an EMBL/GenBank/DDBJ whole genome shotgun (WGS) entry which is preliminary data.</text>
</comment>